<reference evidence="15" key="1">
    <citation type="journal article" date="2020" name="J Insects Food Feed">
        <title>The yellow mealworm (Tenebrio molitor) genome: a resource for the emerging insects as food and feed industry.</title>
        <authorList>
            <person name="Eriksson T."/>
            <person name="Andere A."/>
            <person name="Kelstrup H."/>
            <person name="Emery V."/>
            <person name="Picard C."/>
        </authorList>
    </citation>
    <scope>NUCLEOTIDE SEQUENCE</scope>
    <source>
        <strain evidence="15">Stoneville</strain>
        <tissue evidence="15">Whole head</tissue>
    </source>
</reference>
<dbReference type="CDD" id="cd00190">
    <property type="entry name" value="Tryp_SPc"/>
    <property type="match status" value="1"/>
</dbReference>
<feature type="compositionally biased region" description="Basic residues" evidence="12">
    <location>
        <begin position="1030"/>
        <end position="1040"/>
    </location>
</feature>
<dbReference type="GO" id="GO:0005634">
    <property type="term" value="C:nucleus"/>
    <property type="evidence" value="ECO:0007669"/>
    <property type="project" value="UniProtKB-SubCell"/>
</dbReference>
<dbReference type="PROSITE" id="PS00134">
    <property type="entry name" value="TRYPSIN_HIS"/>
    <property type="match status" value="1"/>
</dbReference>
<evidence type="ECO:0000256" key="3">
    <source>
        <dbReference type="ARBA" id="ARBA00006106"/>
    </source>
</evidence>
<evidence type="ECO:0000256" key="10">
    <source>
        <dbReference type="ARBA" id="ARBA00023242"/>
    </source>
</evidence>
<dbReference type="PANTHER" id="PTHR12493">
    <property type="entry name" value="CUE DOMAIN CONTAINING 2"/>
    <property type="match status" value="1"/>
</dbReference>
<evidence type="ECO:0000313" key="15">
    <source>
        <dbReference type="EMBL" id="KAH0812440.1"/>
    </source>
</evidence>
<dbReference type="GO" id="GO:0043130">
    <property type="term" value="F:ubiquitin binding"/>
    <property type="evidence" value="ECO:0007669"/>
    <property type="project" value="InterPro"/>
</dbReference>
<dbReference type="InterPro" id="IPR033116">
    <property type="entry name" value="TRYPSIN_SER"/>
</dbReference>
<dbReference type="GO" id="GO:0005737">
    <property type="term" value="C:cytoplasm"/>
    <property type="evidence" value="ECO:0007669"/>
    <property type="project" value="UniProtKB-SubCell"/>
</dbReference>
<dbReference type="InterPro" id="IPR003892">
    <property type="entry name" value="CUE"/>
</dbReference>
<feature type="region of interest" description="Disordered" evidence="12">
    <location>
        <begin position="1008"/>
        <end position="1060"/>
    </location>
</feature>
<evidence type="ECO:0000256" key="8">
    <source>
        <dbReference type="ARBA" id="ARBA00022825"/>
    </source>
</evidence>
<feature type="region of interest" description="Disordered" evidence="12">
    <location>
        <begin position="942"/>
        <end position="967"/>
    </location>
</feature>
<evidence type="ECO:0000256" key="11">
    <source>
        <dbReference type="RuleBase" id="RU363034"/>
    </source>
</evidence>
<dbReference type="InterPro" id="IPR001314">
    <property type="entry name" value="Peptidase_S1A"/>
</dbReference>
<dbReference type="Gene3D" id="2.40.10.10">
    <property type="entry name" value="Trypsin-like serine proteases"/>
    <property type="match status" value="1"/>
</dbReference>
<dbReference type="InterPro" id="IPR018114">
    <property type="entry name" value="TRYPSIN_HIS"/>
</dbReference>
<evidence type="ECO:0000256" key="6">
    <source>
        <dbReference type="ARBA" id="ARBA00022786"/>
    </source>
</evidence>
<keyword evidence="4" id="KW-0963">Cytoplasm</keyword>
<dbReference type="CDD" id="cd14367">
    <property type="entry name" value="CUE_CUED2"/>
    <property type="match status" value="1"/>
</dbReference>
<evidence type="ECO:0000256" key="7">
    <source>
        <dbReference type="ARBA" id="ARBA00022801"/>
    </source>
</evidence>
<keyword evidence="9" id="KW-1015">Disulfide bond</keyword>
<reference evidence="15" key="2">
    <citation type="submission" date="2021-08" db="EMBL/GenBank/DDBJ databases">
        <authorList>
            <person name="Eriksson T."/>
        </authorList>
    </citation>
    <scope>NUCLEOTIDE SEQUENCE</scope>
    <source>
        <strain evidence="15">Stoneville</strain>
        <tissue evidence="15">Whole head</tissue>
    </source>
</reference>
<comment type="caution">
    <text evidence="15">The sequence shown here is derived from an EMBL/GenBank/DDBJ whole genome shotgun (WGS) entry which is preliminary data.</text>
</comment>
<keyword evidence="6" id="KW-0833">Ubl conjugation pathway</keyword>
<dbReference type="SUPFAM" id="SSF50494">
    <property type="entry name" value="Trypsin-like serine proteases"/>
    <property type="match status" value="1"/>
</dbReference>
<evidence type="ECO:0000256" key="9">
    <source>
        <dbReference type="ARBA" id="ARBA00023157"/>
    </source>
</evidence>
<feature type="region of interest" description="Disordered" evidence="12">
    <location>
        <begin position="537"/>
        <end position="579"/>
    </location>
</feature>
<evidence type="ECO:0000256" key="12">
    <source>
        <dbReference type="SAM" id="MobiDB-lite"/>
    </source>
</evidence>
<evidence type="ECO:0000313" key="16">
    <source>
        <dbReference type="Proteomes" id="UP000719412"/>
    </source>
</evidence>
<protein>
    <submittedName>
        <fullName evidence="15">Uncharacterized protein</fullName>
    </submittedName>
</protein>
<feature type="region of interest" description="Disordered" evidence="12">
    <location>
        <begin position="861"/>
        <end position="887"/>
    </location>
</feature>
<dbReference type="AlphaFoldDB" id="A0A8J6H5U9"/>
<comment type="subcellular location">
    <subcellularLocation>
        <location evidence="2">Cytoplasm</location>
    </subcellularLocation>
    <subcellularLocation>
        <location evidence="1">Nucleus</location>
    </subcellularLocation>
</comment>
<comment type="similarity">
    <text evidence="3">Belongs to the CUEDC2 family.</text>
</comment>
<dbReference type="Proteomes" id="UP000719412">
    <property type="component" value="Unassembled WGS sequence"/>
</dbReference>
<dbReference type="Pfam" id="PF07248">
    <property type="entry name" value="DUF1431"/>
    <property type="match status" value="1"/>
</dbReference>
<evidence type="ECO:0000256" key="4">
    <source>
        <dbReference type="ARBA" id="ARBA00022490"/>
    </source>
</evidence>
<evidence type="ECO:0000259" key="13">
    <source>
        <dbReference type="PROSITE" id="PS50240"/>
    </source>
</evidence>
<organism evidence="15 16">
    <name type="scientific">Tenebrio molitor</name>
    <name type="common">Yellow mealworm beetle</name>
    <dbReference type="NCBI Taxonomy" id="7067"/>
    <lineage>
        <taxon>Eukaryota</taxon>
        <taxon>Metazoa</taxon>
        <taxon>Ecdysozoa</taxon>
        <taxon>Arthropoda</taxon>
        <taxon>Hexapoda</taxon>
        <taxon>Insecta</taxon>
        <taxon>Pterygota</taxon>
        <taxon>Neoptera</taxon>
        <taxon>Endopterygota</taxon>
        <taxon>Coleoptera</taxon>
        <taxon>Polyphaga</taxon>
        <taxon>Cucujiformia</taxon>
        <taxon>Tenebrionidae</taxon>
        <taxon>Tenebrio</taxon>
    </lineage>
</organism>
<evidence type="ECO:0000259" key="14">
    <source>
        <dbReference type="PROSITE" id="PS51140"/>
    </source>
</evidence>
<dbReference type="PANTHER" id="PTHR12493:SF0">
    <property type="entry name" value="CUE DOMAIN-CONTAINING PROTEIN 2"/>
    <property type="match status" value="1"/>
</dbReference>
<dbReference type="PROSITE" id="PS50240">
    <property type="entry name" value="TRYPSIN_DOM"/>
    <property type="match status" value="1"/>
</dbReference>
<dbReference type="Pfam" id="PF00089">
    <property type="entry name" value="Trypsin"/>
    <property type="match status" value="1"/>
</dbReference>
<keyword evidence="10" id="KW-0539">Nucleus</keyword>
<dbReference type="EMBL" id="JABDTM020026051">
    <property type="protein sequence ID" value="KAH0812440.1"/>
    <property type="molecule type" value="Genomic_DNA"/>
</dbReference>
<keyword evidence="16" id="KW-1185">Reference proteome</keyword>
<dbReference type="InterPro" id="IPR006611">
    <property type="entry name" value="DUF1431_DROsp"/>
</dbReference>
<proteinExistence type="inferred from homology"/>
<dbReference type="InterPro" id="IPR001254">
    <property type="entry name" value="Trypsin_dom"/>
</dbReference>
<evidence type="ECO:0000256" key="1">
    <source>
        <dbReference type="ARBA" id="ARBA00004123"/>
    </source>
</evidence>
<dbReference type="GO" id="GO:0006508">
    <property type="term" value="P:proteolysis"/>
    <property type="evidence" value="ECO:0007669"/>
    <property type="project" value="UniProtKB-KW"/>
</dbReference>
<keyword evidence="8 11" id="KW-0720">Serine protease</keyword>
<dbReference type="InterPro" id="IPR009003">
    <property type="entry name" value="Peptidase_S1_PA"/>
</dbReference>
<sequence>MSKKAIADQEIKIKDSLFEFVKTHTTNADLTLIDDIVLSYVVAILEDVSSDPVFSVEDFCEMMSAYFPEFESINHATVSQWIFELAAKLRVDEPEEKSVIEISLPEIVPKTKPRQLDNRDSFDLPKRVHRLSEMSDGGSTDSSCCDFLDEIDVLQEMFPHVCSIEVKHCLAIASGDIERATQILIDRQENGQCLNQNNSLTIHVSKTMIDDAELKNRIIERYSYIDKDSFTKEHRPVAPKVEPKKLVRYRDNKIVSLKGERFTEVKKGEDVDDISLKKNKKGHTPTAQDSEGVGSGIVGSRIVGGVSVPIAKYPYQLSLRYQGSHICGATILAPQLAISAAHCFETEGAYSVKGGVSDLAERGVVVHVTKAQIHPLHNSNSNDYDVALLFLASPLAFSDDVRPVHLPPIGGPYVVLTGTLGKTSGWGKTHQHSKEAHSSLLNMVELPVWDQEYCADVYYGHITERMFCAGWPQGGRDSCQGDSGGPFVIEGVLYGIVSTGMGCAEPGYPGVYTDVQVIRSFIAEFFSFKFEMTPANRISEPQEEPKSPVPEEQQLPKNPNFRYNVCQPRTSPVERPTNAGDVVASQKQTVKAAIEEQHLQPSMLPEYFQKQMEKNVLINPEPEPNEEDRINKGHNPNNQRRFQVSKTYANAILPLKSVKLANPFPEPVKMMMSRTVSDDEKAEQMLAESRSQRNISEWGNKPTSSTFRTFSTEVKRWYSSKSVSSSDKCKKFTKKKTQGCPKMRLPHCPPQVRTRCDRIAKHIDCKKQEAPYPAYSEFCHEDIEEKPSECKICPWKPEENPNFKPQKKKLHTSIYPRAMRRSGLEMDWHQYSNEEVAPAEAEELPEGMQCDLRKPACERPKNRRCPPTKEEKKKQVEEKKKKEKPKSECISEILDGKILPAESARNLVSLRGAKKEKDTGHGHCKIKKFKFPNCKEPVRKQEQTNVEGVCPPKKKRPKIRDCPPDEESKCINVDQIVEQYDLSSDKGRPEKDKKCPKIDMTVLKEEVEDDDPCGLKRRGTTKVCPSDLLKKKRRKPRKKTSAIITPVDSKKEPPQPTRTI</sequence>
<feature type="domain" description="CUE" evidence="14">
    <location>
        <begin position="146"/>
        <end position="189"/>
    </location>
</feature>
<name>A0A8J6H5U9_TENMO</name>
<feature type="domain" description="Peptidase S1" evidence="13">
    <location>
        <begin position="302"/>
        <end position="527"/>
    </location>
</feature>
<dbReference type="SMART" id="SM00020">
    <property type="entry name" value="Tryp_SPc"/>
    <property type="match status" value="1"/>
</dbReference>
<dbReference type="InterPro" id="IPR039805">
    <property type="entry name" value="CUE_CUED2"/>
</dbReference>
<dbReference type="GO" id="GO:0004252">
    <property type="term" value="F:serine-type endopeptidase activity"/>
    <property type="evidence" value="ECO:0007669"/>
    <property type="project" value="InterPro"/>
</dbReference>
<dbReference type="PROSITE" id="PS00135">
    <property type="entry name" value="TRYPSIN_SER"/>
    <property type="match status" value="1"/>
</dbReference>
<dbReference type="InterPro" id="IPR043504">
    <property type="entry name" value="Peptidase_S1_PA_chymotrypsin"/>
</dbReference>
<dbReference type="PROSITE" id="PS51140">
    <property type="entry name" value="CUE"/>
    <property type="match status" value="1"/>
</dbReference>
<keyword evidence="7 11" id="KW-0378">Hydrolase</keyword>
<gene>
    <name evidence="15" type="ORF">GEV33_010353</name>
</gene>
<keyword evidence="5 11" id="KW-0645">Protease</keyword>
<feature type="compositionally biased region" description="Basic and acidic residues" evidence="12">
    <location>
        <begin position="867"/>
        <end position="887"/>
    </location>
</feature>
<accession>A0A8J6H5U9</accession>
<dbReference type="FunFam" id="2.40.10.10:FF:000034">
    <property type="entry name" value="Eupolytin"/>
    <property type="match status" value="1"/>
</dbReference>
<dbReference type="PRINTS" id="PR00722">
    <property type="entry name" value="CHYMOTRYPSIN"/>
</dbReference>
<evidence type="ECO:0000256" key="5">
    <source>
        <dbReference type="ARBA" id="ARBA00022670"/>
    </source>
</evidence>
<evidence type="ECO:0000256" key="2">
    <source>
        <dbReference type="ARBA" id="ARBA00004496"/>
    </source>
</evidence>